<proteinExistence type="predicted"/>
<evidence type="ECO:0000313" key="1">
    <source>
        <dbReference type="EMBL" id="GIX90128.1"/>
    </source>
</evidence>
<dbReference type="Proteomes" id="UP001054945">
    <property type="component" value="Unassembled WGS sequence"/>
</dbReference>
<comment type="caution">
    <text evidence="1">The sequence shown here is derived from an EMBL/GenBank/DDBJ whole genome shotgun (WGS) entry which is preliminary data.</text>
</comment>
<dbReference type="EMBL" id="BPLR01021476">
    <property type="protein sequence ID" value="GIX90128.1"/>
    <property type="molecule type" value="Genomic_DNA"/>
</dbReference>
<organism evidence="1 2">
    <name type="scientific">Caerostris extrusa</name>
    <name type="common">Bark spider</name>
    <name type="synonym">Caerostris bankana</name>
    <dbReference type="NCBI Taxonomy" id="172846"/>
    <lineage>
        <taxon>Eukaryota</taxon>
        <taxon>Metazoa</taxon>
        <taxon>Ecdysozoa</taxon>
        <taxon>Arthropoda</taxon>
        <taxon>Chelicerata</taxon>
        <taxon>Arachnida</taxon>
        <taxon>Araneae</taxon>
        <taxon>Araneomorphae</taxon>
        <taxon>Entelegynae</taxon>
        <taxon>Araneoidea</taxon>
        <taxon>Araneidae</taxon>
        <taxon>Caerostris</taxon>
    </lineage>
</organism>
<gene>
    <name evidence="1" type="ORF">CEXT_406071</name>
</gene>
<sequence length="106" mass="12070">MRFLHFFESCIWIDSIFIRGVGFKNKLRNIQPYRPRSTLKILGGGTLSVWKSDRVGFFAKKQKQGRRGLSSAENGLILQKCRGDPIKRSITFGLVILAGNWTFPVP</sequence>
<reference evidence="1 2" key="1">
    <citation type="submission" date="2021-06" db="EMBL/GenBank/DDBJ databases">
        <title>Caerostris extrusa draft genome.</title>
        <authorList>
            <person name="Kono N."/>
            <person name="Arakawa K."/>
        </authorList>
    </citation>
    <scope>NUCLEOTIDE SEQUENCE [LARGE SCALE GENOMIC DNA]</scope>
</reference>
<evidence type="ECO:0000313" key="2">
    <source>
        <dbReference type="Proteomes" id="UP001054945"/>
    </source>
</evidence>
<dbReference type="AlphaFoldDB" id="A0AAV4P0N5"/>
<name>A0AAV4P0N5_CAEEX</name>
<protein>
    <submittedName>
        <fullName evidence="1">Uncharacterized protein</fullName>
    </submittedName>
</protein>
<accession>A0AAV4P0N5</accession>
<keyword evidence="2" id="KW-1185">Reference proteome</keyword>